<evidence type="ECO:0000313" key="3">
    <source>
        <dbReference type="Proteomes" id="UP001169063"/>
    </source>
</evidence>
<protein>
    <submittedName>
        <fullName evidence="2">Uncharacterized protein</fullName>
    </submittedName>
</protein>
<sequence length="142" mass="14920">MRRRDALLAGLGALAAAPAAAGGPSRGSSSELVGIDLPAVGLPVVVEGRVRNYVFVTVRLMISPSADQQAVRAKEPYFRDALVKAGHRTPFTLANDWTQLDAGRISAAVMAAAPAIARRGAVRQAVVALQAPRRRTGMRRPG</sequence>
<feature type="signal peptide" evidence="1">
    <location>
        <begin position="1"/>
        <end position="21"/>
    </location>
</feature>
<dbReference type="RefSeq" id="WP_302109098.1">
    <property type="nucleotide sequence ID" value="NZ_JAUKTR010000001.1"/>
</dbReference>
<proteinExistence type="predicted"/>
<feature type="chain" id="PRO_5045448903" evidence="1">
    <location>
        <begin position="22"/>
        <end position="142"/>
    </location>
</feature>
<accession>A0ABT8SN32</accession>
<keyword evidence="1" id="KW-0732">Signal</keyword>
<name>A0ABT8SN32_9CAUL</name>
<comment type="caution">
    <text evidence="2">The sequence shown here is derived from an EMBL/GenBank/DDBJ whole genome shotgun (WGS) entry which is preliminary data.</text>
</comment>
<evidence type="ECO:0000313" key="2">
    <source>
        <dbReference type="EMBL" id="MDO1558697.1"/>
    </source>
</evidence>
<organism evidence="2 3">
    <name type="scientific">Peiella sedimenti</name>
    <dbReference type="NCBI Taxonomy" id="3061083"/>
    <lineage>
        <taxon>Bacteria</taxon>
        <taxon>Pseudomonadati</taxon>
        <taxon>Pseudomonadota</taxon>
        <taxon>Alphaproteobacteria</taxon>
        <taxon>Caulobacterales</taxon>
        <taxon>Caulobacteraceae</taxon>
        <taxon>Peiella</taxon>
    </lineage>
</organism>
<evidence type="ECO:0000256" key="1">
    <source>
        <dbReference type="SAM" id="SignalP"/>
    </source>
</evidence>
<reference evidence="2" key="1">
    <citation type="submission" date="2023-07" db="EMBL/GenBank/DDBJ databases">
        <title>Brevundimonas soil sp. nov., isolated from the soil of chemical plant.</title>
        <authorList>
            <person name="Wu N."/>
        </authorList>
    </citation>
    <scope>NUCLEOTIDE SEQUENCE</scope>
    <source>
        <strain evidence="2">XZ-24</strain>
    </source>
</reference>
<keyword evidence="3" id="KW-1185">Reference proteome</keyword>
<gene>
    <name evidence="2" type="ORF">Q0812_04565</name>
</gene>
<dbReference type="Proteomes" id="UP001169063">
    <property type="component" value="Unassembled WGS sequence"/>
</dbReference>
<dbReference type="EMBL" id="JAUKTR010000001">
    <property type="protein sequence ID" value="MDO1558697.1"/>
    <property type="molecule type" value="Genomic_DNA"/>
</dbReference>